<dbReference type="InterPro" id="IPR012677">
    <property type="entry name" value="Nucleotide-bd_a/b_plait_sf"/>
</dbReference>
<dbReference type="SUPFAM" id="SSF54928">
    <property type="entry name" value="RNA-binding domain, RBD"/>
    <property type="match status" value="1"/>
</dbReference>
<feature type="domain" description="RRM" evidence="2">
    <location>
        <begin position="278"/>
        <end position="355"/>
    </location>
</feature>
<protein>
    <recommendedName>
        <fullName evidence="2">RRM domain-containing protein</fullName>
    </recommendedName>
</protein>
<name>A0AAV0UF95_HYABA</name>
<accession>A0AAV0UF95</accession>
<dbReference type="PROSITE" id="PS50102">
    <property type="entry name" value="RRM"/>
    <property type="match status" value="1"/>
</dbReference>
<reference evidence="3" key="1">
    <citation type="submission" date="2022-12" db="EMBL/GenBank/DDBJ databases">
        <authorList>
            <person name="Webb A."/>
        </authorList>
    </citation>
    <scope>NUCLEOTIDE SEQUENCE</scope>
    <source>
        <strain evidence="3">Hp1</strain>
    </source>
</reference>
<dbReference type="EMBL" id="CANTFL010001229">
    <property type="protein sequence ID" value="CAI5734433.1"/>
    <property type="molecule type" value="Genomic_DNA"/>
</dbReference>
<evidence type="ECO:0000313" key="4">
    <source>
        <dbReference type="Proteomes" id="UP001162031"/>
    </source>
</evidence>
<dbReference type="SMART" id="SM00360">
    <property type="entry name" value="RRM"/>
    <property type="match status" value="1"/>
</dbReference>
<keyword evidence="1" id="KW-0694">RNA-binding</keyword>
<dbReference type="CDD" id="cd00590">
    <property type="entry name" value="RRM_SF"/>
    <property type="match status" value="1"/>
</dbReference>
<dbReference type="Pfam" id="PF00076">
    <property type="entry name" value="RRM_1"/>
    <property type="match status" value="1"/>
</dbReference>
<keyword evidence="4" id="KW-1185">Reference proteome</keyword>
<dbReference type="AlphaFoldDB" id="A0AAV0UF95"/>
<dbReference type="InterPro" id="IPR035979">
    <property type="entry name" value="RBD_domain_sf"/>
</dbReference>
<sequence>MSGFERILARVNGDALRSYCSSAIEDELRNLQTCMQTCIDKAEEALAVQDAVAKLDVPLSRENAATCADIKRKYSTFSDELQSFIQEQRKLQAEAPADSVDSQQKQSEKQNRELVTKLLGKIQYRMTRKRSDAWIDKSFADVASVAELIGRGAPAGPDEALRNELVLVLDHLISSVLLSPLTTQSTLRSMDDVLKKMAGVHDDIDEYIRSSSDLLAKKRPSYALQNELVSSESNNIVDAADEPQVKRQRVAQADLSVKIEQTAAAVAAADAAGKDVVYEVFVSDLPWGSTKEADVASYFGIAGPVVSVQMPTMADGSTVGVAIVRFAALDGMTLAMRMDGYPFNGKNIRVALHKSH</sequence>
<dbReference type="GO" id="GO:0003723">
    <property type="term" value="F:RNA binding"/>
    <property type="evidence" value="ECO:0007669"/>
    <property type="project" value="UniProtKB-UniRule"/>
</dbReference>
<proteinExistence type="predicted"/>
<comment type="caution">
    <text evidence="3">The sequence shown here is derived from an EMBL/GenBank/DDBJ whole genome shotgun (WGS) entry which is preliminary data.</text>
</comment>
<evidence type="ECO:0000313" key="3">
    <source>
        <dbReference type="EMBL" id="CAI5734433.1"/>
    </source>
</evidence>
<organism evidence="3 4">
    <name type="scientific">Hyaloperonospora brassicae</name>
    <name type="common">Brassica downy mildew</name>
    <name type="synonym">Peronospora brassicae</name>
    <dbReference type="NCBI Taxonomy" id="162125"/>
    <lineage>
        <taxon>Eukaryota</taxon>
        <taxon>Sar</taxon>
        <taxon>Stramenopiles</taxon>
        <taxon>Oomycota</taxon>
        <taxon>Peronosporomycetes</taxon>
        <taxon>Peronosporales</taxon>
        <taxon>Peronosporaceae</taxon>
        <taxon>Hyaloperonospora</taxon>
    </lineage>
</organism>
<dbReference type="Proteomes" id="UP001162031">
    <property type="component" value="Unassembled WGS sequence"/>
</dbReference>
<gene>
    <name evidence="3" type="ORF">HBR001_LOCUS6160</name>
</gene>
<dbReference type="InterPro" id="IPR000504">
    <property type="entry name" value="RRM_dom"/>
</dbReference>
<evidence type="ECO:0000256" key="1">
    <source>
        <dbReference type="PROSITE-ProRule" id="PRU00176"/>
    </source>
</evidence>
<evidence type="ECO:0000259" key="2">
    <source>
        <dbReference type="PROSITE" id="PS50102"/>
    </source>
</evidence>
<dbReference type="Gene3D" id="3.30.70.330">
    <property type="match status" value="1"/>
</dbReference>